<accession>A0A9P1IWS9</accession>
<organism evidence="12 13">
    <name type="scientific">Caenorhabditis angaria</name>
    <dbReference type="NCBI Taxonomy" id="860376"/>
    <lineage>
        <taxon>Eukaryota</taxon>
        <taxon>Metazoa</taxon>
        <taxon>Ecdysozoa</taxon>
        <taxon>Nematoda</taxon>
        <taxon>Chromadorea</taxon>
        <taxon>Rhabditida</taxon>
        <taxon>Rhabditina</taxon>
        <taxon>Rhabditomorpha</taxon>
        <taxon>Rhabditoidea</taxon>
        <taxon>Rhabditidae</taxon>
        <taxon>Peloderinae</taxon>
        <taxon>Caenorhabditis</taxon>
    </lineage>
</organism>
<evidence type="ECO:0000313" key="13">
    <source>
        <dbReference type="Proteomes" id="UP001152747"/>
    </source>
</evidence>
<dbReference type="InterPro" id="IPR008183">
    <property type="entry name" value="Aldose_1/G6P_1-epimerase"/>
</dbReference>
<evidence type="ECO:0000256" key="10">
    <source>
        <dbReference type="PIRSR" id="PIRSR005096-2"/>
    </source>
</evidence>
<dbReference type="CDD" id="cd09019">
    <property type="entry name" value="galactose_mutarotase_like"/>
    <property type="match status" value="1"/>
</dbReference>
<dbReference type="GO" id="GO:0033499">
    <property type="term" value="P:galactose catabolic process via UDP-galactose, Leloir pathway"/>
    <property type="evidence" value="ECO:0007669"/>
    <property type="project" value="TreeGrafter"/>
</dbReference>
<dbReference type="GO" id="GO:0004034">
    <property type="term" value="F:aldose 1-epimerase activity"/>
    <property type="evidence" value="ECO:0007669"/>
    <property type="project" value="UniProtKB-EC"/>
</dbReference>
<dbReference type="InterPro" id="IPR047215">
    <property type="entry name" value="Galactose_mutarotase-like"/>
</dbReference>
<feature type="binding site" evidence="10">
    <location>
        <position position="230"/>
    </location>
    <ligand>
        <name>beta-D-galactose</name>
        <dbReference type="ChEBI" id="CHEBI:27667"/>
    </ligand>
</feature>
<dbReference type="InterPro" id="IPR011013">
    <property type="entry name" value="Gal_mutarotase_sf_dom"/>
</dbReference>
<dbReference type="PANTHER" id="PTHR10091:SF0">
    <property type="entry name" value="GALACTOSE MUTAROTASE"/>
    <property type="match status" value="1"/>
</dbReference>
<sequence>MTTSEEFIEITNKQGLVAWLLPFGATLAKLTFPDKNGVAQDVILGFDSIKEFEKDTASIGKTVGRVANRIKNAEVQFDGKKYVLEKNNGPHFLHGGSNGIGNKLWEIVRHSSRSVSFSILVDEQMDGLPGNAKIDVTYTVNDRNQLIVEHYATCTSAGLIAITNHAYWNLDGSETVAEHILEVDANEYVEVDSTDCPTGAILSVRNTIYDFTSPRKLETLRDIDGVLNIDNDLVTSTQSTPKVSLRLFSEKSGIEVTIRSSYPTIHLYASKYLDTIGRGNEKYGQGKGLAIEPQFHSAAPNFDNFPDVSLRPGENYSHEIVYSLSTIN</sequence>
<evidence type="ECO:0000256" key="1">
    <source>
        <dbReference type="ARBA" id="ARBA00001712"/>
    </source>
</evidence>
<evidence type="ECO:0000313" key="12">
    <source>
        <dbReference type="EMBL" id="CAI5451582.1"/>
    </source>
</evidence>
<evidence type="ECO:0000256" key="2">
    <source>
        <dbReference type="ARBA" id="ARBA00004947"/>
    </source>
</evidence>
<comment type="function">
    <text evidence="7">Mutarotase that catalyzes the interconversion of beta-D-galactose and alpha-D-galactose during galactose metabolism. Beta-D-galactose is metabolized in the liver into glucose 1-phosphate, the primary metabolic fuel, by the action of four enzymes that constitute the Leloir pathway: GALM, GALK1 (galactokinase), GALT (galactose-1-phosphate uridylyltransferase) and GALE (UDP-galactose-4'-epimerase). Involved in the maintenance of the equilibrium between the beta- and alpha-anomers of galactose, therefore ensuring a sufficient supply of the alpha-anomer for GALK1. Also active on D-glucose although shows a preference for galactose over glucose.</text>
</comment>
<comment type="pathway">
    <text evidence="3 8">Carbohydrate metabolism; hexose metabolism.</text>
</comment>
<protein>
    <recommendedName>
        <fullName evidence="8">Aldose 1-epimerase</fullName>
        <ecNumber evidence="8">5.1.3.3</ecNumber>
    </recommendedName>
</protein>
<dbReference type="AlphaFoldDB" id="A0A9P1IWS9"/>
<dbReference type="Pfam" id="PF01263">
    <property type="entry name" value="Aldose_epim"/>
    <property type="match status" value="1"/>
</dbReference>
<comment type="catalytic activity">
    <reaction evidence="8">
        <text>alpha-D-glucose = beta-D-glucose</text>
        <dbReference type="Rhea" id="RHEA:10264"/>
        <dbReference type="ChEBI" id="CHEBI:15903"/>
        <dbReference type="ChEBI" id="CHEBI:17925"/>
        <dbReference type="EC" id="5.1.3.3"/>
    </reaction>
</comment>
<comment type="pathway">
    <text evidence="2">Carbohydrate metabolism; galactose metabolism.</text>
</comment>
<keyword evidence="13" id="KW-1185">Reference proteome</keyword>
<evidence type="ECO:0000256" key="6">
    <source>
        <dbReference type="ARBA" id="ARBA00023277"/>
    </source>
</evidence>
<dbReference type="InterPro" id="IPR015443">
    <property type="entry name" value="Aldose_1-epimerase"/>
</dbReference>
<dbReference type="SUPFAM" id="SSF74650">
    <property type="entry name" value="Galactose mutarotase-like"/>
    <property type="match status" value="1"/>
</dbReference>
<dbReference type="GO" id="GO:0030246">
    <property type="term" value="F:carbohydrate binding"/>
    <property type="evidence" value="ECO:0007669"/>
    <property type="project" value="InterPro"/>
</dbReference>
<gene>
    <name evidence="12" type="ORF">CAMP_LOCUS14219</name>
</gene>
<comment type="catalytic activity">
    <reaction evidence="1">
        <text>alpha-D-galactose = beta-D-galactose</text>
        <dbReference type="Rhea" id="RHEA:28675"/>
        <dbReference type="ChEBI" id="CHEBI:27667"/>
        <dbReference type="ChEBI" id="CHEBI:28061"/>
        <dbReference type="EC" id="5.1.3.3"/>
    </reaction>
    <physiologicalReaction direction="right-to-left" evidence="1">
        <dbReference type="Rhea" id="RHEA:28677"/>
    </physiologicalReaction>
</comment>
<keyword evidence="6 8" id="KW-0119">Carbohydrate metabolism</keyword>
<evidence type="ECO:0000256" key="7">
    <source>
        <dbReference type="ARBA" id="ARBA00045743"/>
    </source>
</evidence>
<evidence type="ECO:0000256" key="9">
    <source>
        <dbReference type="PIRSR" id="PIRSR005096-1"/>
    </source>
</evidence>
<dbReference type="EC" id="5.1.3.3" evidence="8"/>
<feature type="binding site" evidence="11">
    <location>
        <begin position="165"/>
        <end position="167"/>
    </location>
    <ligand>
        <name>beta-D-galactose</name>
        <dbReference type="ChEBI" id="CHEBI:27667"/>
    </ligand>
</feature>
<evidence type="ECO:0000256" key="4">
    <source>
        <dbReference type="ARBA" id="ARBA00006206"/>
    </source>
</evidence>
<feature type="active site" description="Proton acceptor" evidence="9">
    <location>
        <position position="292"/>
    </location>
</feature>
<evidence type="ECO:0000256" key="11">
    <source>
        <dbReference type="PIRSR" id="PIRSR005096-3"/>
    </source>
</evidence>
<comment type="caution">
    <text evidence="12">The sequence shown here is derived from an EMBL/GenBank/DDBJ whole genome shotgun (WGS) entry which is preliminary data.</text>
</comment>
<reference evidence="12" key="1">
    <citation type="submission" date="2022-11" db="EMBL/GenBank/DDBJ databases">
        <authorList>
            <person name="Kikuchi T."/>
        </authorList>
    </citation>
    <scope>NUCLEOTIDE SEQUENCE</scope>
    <source>
        <strain evidence="12">PS1010</strain>
    </source>
</reference>
<feature type="active site" description="Proton donor" evidence="9">
    <location>
        <position position="165"/>
    </location>
</feature>
<dbReference type="InterPro" id="IPR014718">
    <property type="entry name" value="GH-type_carb-bd"/>
</dbReference>
<dbReference type="EMBL" id="CANHGI010000005">
    <property type="protein sequence ID" value="CAI5451582.1"/>
    <property type="molecule type" value="Genomic_DNA"/>
</dbReference>
<dbReference type="Proteomes" id="UP001152747">
    <property type="component" value="Unassembled WGS sequence"/>
</dbReference>
<evidence type="ECO:0000256" key="3">
    <source>
        <dbReference type="ARBA" id="ARBA00005028"/>
    </source>
</evidence>
<dbReference type="GO" id="GO:0006006">
    <property type="term" value="P:glucose metabolic process"/>
    <property type="evidence" value="ECO:0007669"/>
    <property type="project" value="TreeGrafter"/>
</dbReference>
<dbReference type="PIRSF" id="PIRSF005096">
    <property type="entry name" value="GALM"/>
    <property type="match status" value="1"/>
</dbReference>
<dbReference type="OrthoDB" id="274691at2759"/>
<evidence type="ECO:0000256" key="8">
    <source>
        <dbReference type="PIRNR" id="PIRNR005096"/>
    </source>
</evidence>
<name>A0A9P1IWS9_9PELO</name>
<dbReference type="Gene3D" id="2.70.98.10">
    <property type="match status" value="1"/>
</dbReference>
<evidence type="ECO:0000256" key="5">
    <source>
        <dbReference type="ARBA" id="ARBA00023235"/>
    </source>
</evidence>
<comment type="similarity">
    <text evidence="4 8">Belongs to the aldose epimerase family.</text>
</comment>
<keyword evidence="5 8" id="KW-0413">Isomerase</keyword>
<proteinExistence type="inferred from homology"/>
<dbReference type="PANTHER" id="PTHR10091">
    <property type="entry name" value="ALDOSE-1-EPIMERASE"/>
    <property type="match status" value="1"/>
</dbReference>
<feature type="binding site" evidence="11">
    <location>
        <begin position="68"/>
        <end position="69"/>
    </location>
    <ligand>
        <name>beta-D-galactose</name>
        <dbReference type="ChEBI" id="CHEBI:27667"/>
    </ligand>
</feature>